<organism evidence="1">
    <name type="scientific">Lepeophtheirus salmonis</name>
    <name type="common">Salmon louse</name>
    <name type="synonym">Caligus salmonis</name>
    <dbReference type="NCBI Taxonomy" id="72036"/>
    <lineage>
        <taxon>Eukaryota</taxon>
        <taxon>Metazoa</taxon>
        <taxon>Ecdysozoa</taxon>
        <taxon>Arthropoda</taxon>
        <taxon>Crustacea</taxon>
        <taxon>Multicrustacea</taxon>
        <taxon>Hexanauplia</taxon>
        <taxon>Copepoda</taxon>
        <taxon>Siphonostomatoida</taxon>
        <taxon>Caligidae</taxon>
        <taxon>Lepeophtheirus</taxon>
    </lineage>
</organism>
<dbReference type="EMBL" id="HACA01020068">
    <property type="protein sequence ID" value="CDW37429.1"/>
    <property type="molecule type" value="Transcribed_RNA"/>
</dbReference>
<accession>A0A0K2UGR8</accession>
<protein>
    <submittedName>
        <fullName evidence="1">Uncharacterized protein</fullName>
    </submittedName>
</protein>
<name>A0A0K2UGR8_LEPSM</name>
<sequence>MSFPNDEASVLRVECRNKSWICF</sequence>
<dbReference type="AlphaFoldDB" id="A0A0K2UGR8"/>
<evidence type="ECO:0000313" key="1">
    <source>
        <dbReference type="EMBL" id="CDW37429.1"/>
    </source>
</evidence>
<proteinExistence type="predicted"/>
<reference evidence="1" key="1">
    <citation type="submission" date="2014-05" db="EMBL/GenBank/DDBJ databases">
        <authorList>
            <person name="Chronopoulou M."/>
        </authorList>
    </citation>
    <scope>NUCLEOTIDE SEQUENCE</scope>
    <source>
        <tissue evidence="1">Whole organism</tissue>
    </source>
</reference>